<dbReference type="PANTHER" id="PTHR12961">
    <property type="entry name" value="CONSERVED OLIGOMERIC GOLGI COMPLEX COMPONENT 2"/>
    <property type="match status" value="1"/>
</dbReference>
<dbReference type="OMA" id="CWAEGVY"/>
<organism evidence="11 12">
    <name type="scientific">Drosophila virilis</name>
    <name type="common">Fruit fly</name>
    <dbReference type="NCBI Taxonomy" id="7244"/>
    <lineage>
        <taxon>Eukaryota</taxon>
        <taxon>Metazoa</taxon>
        <taxon>Ecdysozoa</taxon>
        <taxon>Arthropoda</taxon>
        <taxon>Hexapoda</taxon>
        <taxon>Insecta</taxon>
        <taxon>Pterygota</taxon>
        <taxon>Neoptera</taxon>
        <taxon>Endopterygota</taxon>
        <taxon>Diptera</taxon>
        <taxon>Brachycera</taxon>
        <taxon>Muscomorpha</taxon>
        <taxon>Ephydroidea</taxon>
        <taxon>Drosophilidae</taxon>
        <taxon>Drosophila</taxon>
    </lineage>
</organism>
<dbReference type="PhylomeDB" id="B4M5Z3"/>
<dbReference type="OrthoDB" id="332281at2759"/>
<gene>
    <name evidence="11" type="primary">Dvir\GJ10669</name>
    <name evidence="11" type="ORF">Dvir_GJ10669</name>
</gene>
<dbReference type="InterPro" id="IPR024602">
    <property type="entry name" value="COG_su2_N"/>
</dbReference>
<evidence type="ECO:0000256" key="2">
    <source>
        <dbReference type="ARBA" id="ARBA00007603"/>
    </source>
</evidence>
<evidence type="ECO:0000313" key="11">
    <source>
        <dbReference type="EMBL" id="EDW59069.1"/>
    </source>
</evidence>
<dbReference type="GO" id="GO:0017119">
    <property type="term" value="C:Golgi transport complex"/>
    <property type="evidence" value="ECO:0007669"/>
    <property type="project" value="TreeGrafter"/>
</dbReference>
<feature type="domain" description="Conserved oligomeric Golgi complex subunit 2 N-terminal" evidence="9">
    <location>
        <begin position="20"/>
        <end position="93"/>
    </location>
</feature>
<keyword evidence="7" id="KW-0472">Membrane</keyword>
<accession>B4M5Z3</accession>
<protein>
    <recommendedName>
        <fullName evidence="3">Conserved oligomeric Golgi complex subunit 2</fullName>
    </recommendedName>
    <alternativeName>
        <fullName evidence="8">Component of oligomeric Golgi complex 2</fullName>
    </alternativeName>
</protein>
<dbReference type="InterPro" id="IPR009316">
    <property type="entry name" value="COG2"/>
</dbReference>
<dbReference type="GO" id="GO:0015031">
    <property type="term" value="P:protein transport"/>
    <property type="evidence" value="ECO:0007669"/>
    <property type="project" value="UniProtKB-KW"/>
</dbReference>
<evidence type="ECO:0000313" key="12">
    <source>
        <dbReference type="Proteomes" id="UP000008792"/>
    </source>
</evidence>
<comment type="similarity">
    <text evidence="2">Belongs to the COG2 family.</text>
</comment>
<evidence type="ECO:0000259" key="9">
    <source>
        <dbReference type="Pfam" id="PF06148"/>
    </source>
</evidence>
<keyword evidence="12" id="KW-1185">Reference proteome</keyword>
<sequence length="709" mass="80636">MHEPARRPSVSGGTSTAEKLCFDKNEFMKENFSVDEFLHKNRNAPSLEQLRDNLGLYLKGLRAAMIDLINEDYADFVNLSANLVGLDHSINTIQCPLEQVRSEIAGIHSLIEDNVVELRAQLEEKRQLREFHRSLQSLKKVYEIIAKLQELISNKLSGEEPAQVVDLERAALDLIQLKFHEKHCDAQLGNEQRSTIQQVEEQVHQQLRRFFNDSLQQARNAAPEHLERCLRIYITLDACGRAERAFREDVVAPYMGNIIGEQQLQNSPQGLAGIYSKILNFISLHMADLLRLTLYSDKLCGFNFVVNSFWADVEMRLELHMNSIFAPGNSEVFYVKYKCTRDFLAKIEELLTSSGEQAVASYRQHKQTKSFQARWNLPVYFQICFQEIAGHLEAQLEPLLNDDTLQVQPELDAYQLKPFNAAKQALTRCWAEGVYLPEVFPKFYKLNVQIILRLSRWITDTINAAKSSSFTKAYTRNQLLIALHTDTRKLEAYLPELQQLISQSAPQTKNLSLFKNVLGKSIADLADTLDMHLISIQETLKQLLITECGTENVRQVNDLPRLYRKTNRDVPTRCSSYVEQMLRPLKAFAAQHEAQLGTLVVEQILAEVCSNITKAYYNVVSDVLTSVQKTEESLRRLRNLKSGASSNAPASGSIASVSDDDKIRLQLRVDVAAWTLELSKLNFKPTQIDKLLELSSMVEDSIKPKEGAS</sequence>
<evidence type="ECO:0000256" key="8">
    <source>
        <dbReference type="ARBA" id="ARBA00031344"/>
    </source>
</evidence>
<dbReference type="InterPro" id="IPR024603">
    <property type="entry name" value="COG_complex_COG2_C"/>
</dbReference>
<dbReference type="GO" id="GO:0000139">
    <property type="term" value="C:Golgi membrane"/>
    <property type="evidence" value="ECO:0007669"/>
    <property type="project" value="UniProtKB-SubCell"/>
</dbReference>
<dbReference type="KEGG" id="dvi:6633079"/>
<dbReference type="SMR" id="B4M5Z3"/>
<keyword evidence="6" id="KW-0333">Golgi apparatus</keyword>
<keyword evidence="4" id="KW-0813">Transport</keyword>
<dbReference type="Proteomes" id="UP000008792">
    <property type="component" value="Unassembled WGS sequence"/>
</dbReference>
<dbReference type="eggNOG" id="KOG2307">
    <property type="taxonomic scope" value="Eukaryota"/>
</dbReference>
<evidence type="ECO:0000256" key="4">
    <source>
        <dbReference type="ARBA" id="ARBA00022448"/>
    </source>
</evidence>
<dbReference type="GO" id="GO:0006891">
    <property type="term" value="P:intra-Golgi vesicle-mediated transport"/>
    <property type="evidence" value="ECO:0007669"/>
    <property type="project" value="TreeGrafter"/>
</dbReference>
<evidence type="ECO:0000259" key="10">
    <source>
        <dbReference type="Pfam" id="PF12022"/>
    </source>
</evidence>
<dbReference type="FunCoup" id="B4M5Z3">
    <property type="interactions" value="2066"/>
</dbReference>
<evidence type="ECO:0000256" key="5">
    <source>
        <dbReference type="ARBA" id="ARBA00022927"/>
    </source>
</evidence>
<evidence type="ECO:0000256" key="7">
    <source>
        <dbReference type="ARBA" id="ARBA00023136"/>
    </source>
</evidence>
<proteinExistence type="inferred from homology"/>
<dbReference type="PANTHER" id="PTHR12961:SF0">
    <property type="entry name" value="CONSERVED OLIGOMERIC GOLGI COMPLEX SUBUNIT 2"/>
    <property type="match status" value="1"/>
</dbReference>
<dbReference type="EMBL" id="CH940652">
    <property type="protein sequence ID" value="EDW59069.1"/>
    <property type="molecule type" value="Genomic_DNA"/>
</dbReference>
<dbReference type="InParanoid" id="B4M5Z3"/>
<feature type="domain" description="COG complex component COG2 C-terminal" evidence="10">
    <location>
        <begin position="374"/>
        <end position="671"/>
    </location>
</feature>
<dbReference type="Pfam" id="PF06148">
    <property type="entry name" value="COG2_N"/>
    <property type="match status" value="1"/>
</dbReference>
<evidence type="ECO:0000256" key="6">
    <source>
        <dbReference type="ARBA" id="ARBA00023034"/>
    </source>
</evidence>
<dbReference type="STRING" id="7244.B4M5Z3"/>
<reference evidence="11 12" key="1">
    <citation type="journal article" date="2007" name="Nature">
        <title>Evolution of genes and genomes on the Drosophila phylogeny.</title>
        <authorList>
            <consortium name="Drosophila 12 Genomes Consortium"/>
            <person name="Clark A.G."/>
            <person name="Eisen M.B."/>
            <person name="Smith D.R."/>
            <person name="Bergman C.M."/>
            <person name="Oliver B."/>
            <person name="Markow T.A."/>
            <person name="Kaufman T.C."/>
            <person name="Kellis M."/>
            <person name="Gelbart W."/>
            <person name="Iyer V.N."/>
            <person name="Pollard D.A."/>
            <person name="Sackton T.B."/>
            <person name="Larracuente A.M."/>
            <person name="Singh N.D."/>
            <person name="Abad J.P."/>
            <person name="Abt D.N."/>
            <person name="Adryan B."/>
            <person name="Aguade M."/>
            <person name="Akashi H."/>
            <person name="Anderson W.W."/>
            <person name="Aquadro C.F."/>
            <person name="Ardell D.H."/>
            <person name="Arguello R."/>
            <person name="Artieri C.G."/>
            <person name="Barbash D.A."/>
            <person name="Barker D."/>
            <person name="Barsanti P."/>
            <person name="Batterham P."/>
            <person name="Batzoglou S."/>
            <person name="Begun D."/>
            <person name="Bhutkar A."/>
            <person name="Blanco E."/>
            <person name="Bosak S.A."/>
            <person name="Bradley R.K."/>
            <person name="Brand A.D."/>
            <person name="Brent M.R."/>
            <person name="Brooks A.N."/>
            <person name="Brown R.H."/>
            <person name="Butlin R.K."/>
            <person name="Caggese C."/>
            <person name="Calvi B.R."/>
            <person name="Bernardo de Carvalho A."/>
            <person name="Caspi A."/>
            <person name="Castrezana S."/>
            <person name="Celniker S.E."/>
            <person name="Chang J.L."/>
            <person name="Chapple C."/>
            <person name="Chatterji S."/>
            <person name="Chinwalla A."/>
            <person name="Civetta A."/>
            <person name="Clifton S.W."/>
            <person name="Comeron J.M."/>
            <person name="Costello J.C."/>
            <person name="Coyne J.A."/>
            <person name="Daub J."/>
            <person name="David R.G."/>
            <person name="Delcher A.L."/>
            <person name="Delehaunty K."/>
            <person name="Do C.B."/>
            <person name="Ebling H."/>
            <person name="Edwards K."/>
            <person name="Eickbush T."/>
            <person name="Evans J.D."/>
            <person name="Filipski A."/>
            <person name="Findeiss S."/>
            <person name="Freyhult E."/>
            <person name="Fulton L."/>
            <person name="Fulton R."/>
            <person name="Garcia A.C."/>
            <person name="Gardiner A."/>
            <person name="Garfield D.A."/>
            <person name="Garvin B.E."/>
            <person name="Gibson G."/>
            <person name="Gilbert D."/>
            <person name="Gnerre S."/>
            <person name="Godfrey J."/>
            <person name="Good R."/>
            <person name="Gotea V."/>
            <person name="Gravely B."/>
            <person name="Greenberg A.J."/>
            <person name="Griffiths-Jones S."/>
            <person name="Gross S."/>
            <person name="Guigo R."/>
            <person name="Gustafson E.A."/>
            <person name="Haerty W."/>
            <person name="Hahn M.W."/>
            <person name="Halligan D.L."/>
            <person name="Halpern A.L."/>
            <person name="Halter G.M."/>
            <person name="Han M.V."/>
            <person name="Heger A."/>
            <person name="Hillier L."/>
            <person name="Hinrichs A.S."/>
            <person name="Holmes I."/>
            <person name="Hoskins R.A."/>
            <person name="Hubisz M.J."/>
            <person name="Hultmark D."/>
            <person name="Huntley M.A."/>
            <person name="Jaffe D.B."/>
            <person name="Jagadeeshan S."/>
            <person name="Jeck W.R."/>
            <person name="Johnson J."/>
            <person name="Jones C.D."/>
            <person name="Jordan W.C."/>
            <person name="Karpen G.H."/>
            <person name="Kataoka E."/>
            <person name="Keightley P.D."/>
            <person name="Kheradpour P."/>
            <person name="Kirkness E.F."/>
            <person name="Koerich L.B."/>
            <person name="Kristiansen K."/>
            <person name="Kudrna D."/>
            <person name="Kulathinal R.J."/>
            <person name="Kumar S."/>
            <person name="Kwok R."/>
            <person name="Lander E."/>
            <person name="Langley C.H."/>
            <person name="Lapoint R."/>
            <person name="Lazzaro B.P."/>
            <person name="Lee S.J."/>
            <person name="Levesque L."/>
            <person name="Li R."/>
            <person name="Lin C.F."/>
            <person name="Lin M.F."/>
            <person name="Lindblad-Toh K."/>
            <person name="Llopart A."/>
            <person name="Long M."/>
            <person name="Low L."/>
            <person name="Lozovsky E."/>
            <person name="Lu J."/>
            <person name="Luo M."/>
            <person name="Machado C.A."/>
            <person name="Makalowski W."/>
            <person name="Marzo M."/>
            <person name="Matsuda M."/>
            <person name="Matzkin L."/>
            <person name="McAllister B."/>
            <person name="McBride C.S."/>
            <person name="McKernan B."/>
            <person name="McKernan K."/>
            <person name="Mendez-Lago M."/>
            <person name="Minx P."/>
            <person name="Mollenhauer M.U."/>
            <person name="Montooth K."/>
            <person name="Mount S.M."/>
            <person name="Mu X."/>
            <person name="Myers E."/>
            <person name="Negre B."/>
            <person name="Newfeld S."/>
            <person name="Nielsen R."/>
            <person name="Noor M.A."/>
            <person name="O'Grady P."/>
            <person name="Pachter L."/>
            <person name="Papaceit M."/>
            <person name="Parisi M.J."/>
            <person name="Parisi M."/>
            <person name="Parts L."/>
            <person name="Pedersen J.S."/>
            <person name="Pesole G."/>
            <person name="Phillippy A.M."/>
            <person name="Ponting C.P."/>
            <person name="Pop M."/>
            <person name="Porcelli D."/>
            <person name="Powell J.R."/>
            <person name="Prohaska S."/>
            <person name="Pruitt K."/>
            <person name="Puig M."/>
            <person name="Quesneville H."/>
            <person name="Ram K.R."/>
            <person name="Rand D."/>
            <person name="Rasmussen M.D."/>
            <person name="Reed L.K."/>
            <person name="Reenan R."/>
            <person name="Reily A."/>
            <person name="Remington K.A."/>
            <person name="Rieger T.T."/>
            <person name="Ritchie M.G."/>
            <person name="Robin C."/>
            <person name="Rogers Y.H."/>
            <person name="Rohde C."/>
            <person name="Rozas J."/>
            <person name="Rubenfield M.J."/>
            <person name="Ruiz A."/>
            <person name="Russo S."/>
            <person name="Salzberg S.L."/>
            <person name="Sanchez-Gracia A."/>
            <person name="Saranga D.J."/>
            <person name="Sato H."/>
            <person name="Schaeffer S.W."/>
            <person name="Schatz M.C."/>
            <person name="Schlenke T."/>
            <person name="Schwartz R."/>
            <person name="Segarra C."/>
            <person name="Singh R.S."/>
            <person name="Sirot L."/>
            <person name="Sirota M."/>
            <person name="Sisneros N.B."/>
            <person name="Smith C.D."/>
            <person name="Smith T.F."/>
            <person name="Spieth J."/>
            <person name="Stage D.E."/>
            <person name="Stark A."/>
            <person name="Stephan W."/>
            <person name="Strausberg R.L."/>
            <person name="Strempel S."/>
            <person name="Sturgill D."/>
            <person name="Sutton G."/>
            <person name="Sutton G.G."/>
            <person name="Tao W."/>
            <person name="Teichmann S."/>
            <person name="Tobari Y.N."/>
            <person name="Tomimura Y."/>
            <person name="Tsolas J.M."/>
            <person name="Valente V.L."/>
            <person name="Venter E."/>
            <person name="Venter J.C."/>
            <person name="Vicario S."/>
            <person name="Vieira F.G."/>
            <person name="Vilella A.J."/>
            <person name="Villasante A."/>
            <person name="Walenz B."/>
            <person name="Wang J."/>
            <person name="Wasserman M."/>
            <person name="Watts T."/>
            <person name="Wilson D."/>
            <person name="Wilson R.K."/>
            <person name="Wing R.A."/>
            <person name="Wolfner M.F."/>
            <person name="Wong A."/>
            <person name="Wong G.K."/>
            <person name="Wu C.I."/>
            <person name="Wu G."/>
            <person name="Yamamoto D."/>
            <person name="Yang H.P."/>
            <person name="Yang S.P."/>
            <person name="Yorke J.A."/>
            <person name="Yoshida K."/>
            <person name="Zdobnov E."/>
            <person name="Zhang P."/>
            <person name="Zhang Y."/>
            <person name="Zimin A.V."/>
            <person name="Baldwin J."/>
            <person name="Abdouelleil A."/>
            <person name="Abdulkadir J."/>
            <person name="Abebe A."/>
            <person name="Abera B."/>
            <person name="Abreu J."/>
            <person name="Acer S.C."/>
            <person name="Aftuck L."/>
            <person name="Alexander A."/>
            <person name="An P."/>
            <person name="Anderson E."/>
            <person name="Anderson S."/>
            <person name="Arachi H."/>
            <person name="Azer M."/>
            <person name="Bachantsang P."/>
            <person name="Barry A."/>
            <person name="Bayul T."/>
            <person name="Berlin A."/>
            <person name="Bessette D."/>
            <person name="Bloom T."/>
            <person name="Blye J."/>
            <person name="Boguslavskiy L."/>
            <person name="Bonnet C."/>
            <person name="Boukhgalter B."/>
            <person name="Bourzgui I."/>
            <person name="Brown A."/>
            <person name="Cahill P."/>
            <person name="Channer S."/>
            <person name="Cheshatsang Y."/>
            <person name="Chuda L."/>
            <person name="Citroen M."/>
            <person name="Collymore A."/>
            <person name="Cooke P."/>
            <person name="Costello M."/>
            <person name="D'Aco K."/>
            <person name="Daza R."/>
            <person name="De Haan G."/>
            <person name="DeGray S."/>
            <person name="DeMaso C."/>
            <person name="Dhargay N."/>
            <person name="Dooley K."/>
            <person name="Dooley E."/>
            <person name="Doricent M."/>
            <person name="Dorje P."/>
            <person name="Dorjee K."/>
            <person name="Dupes A."/>
            <person name="Elong R."/>
            <person name="Falk J."/>
            <person name="Farina A."/>
            <person name="Faro S."/>
            <person name="Ferguson D."/>
            <person name="Fisher S."/>
            <person name="Foley C.D."/>
            <person name="Franke A."/>
            <person name="Friedrich D."/>
            <person name="Gadbois L."/>
            <person name="Gearin G."/>
            <person name="Gearin C.R."/>
            <person name="Giannoukos G."/>
            <person name="Goode T."/>
            <person name="Graham J."/>
            <person name="Grandbois E."/>
            <person name="Grewal S."/>
            <person name="Gyaltsen K."/>
            <person name="Hafez N."/>
            <person name="Hagos B."/>
            <person name="Hall J."/>
            <person name="Henson C."/>
            <person name="Hollinger A."/>
            <person name="Honan T."/>
            <person name="Huard M.D."/>
            <person name="Hughes L."/>
            <person name="Hurhula B."/>
            <person name="Husby M.E."/>
            <person name="Kamat A."/>
            <person name="Kanga B."/>
            <person name="Kashin S."/>
            <person name="Khazanovich D."/>
            <person name="Kisner P."/>
            <person name="Lance K."/>
            <person name="Lara M."/>
            <person name="Lee W."/>
            <person name="Lennon N."/>
            <person name="Letendre F."/>
            <person name="LeVine R."/>
            <person name="Lipovsky A."/>
            <person name="Liu X."/>
            <person name="Liu J."/>
            <person name="Liu S."/>
            <person name="Lokyitsang T."/>
            <person name="Lokyitsang Y."/>
            <person name="Lubonja R."/>
            <person name="Lui A."/>
            <person name="MacDonald P."/>
            <person name="Magnisalis V."/>
            <person name="Maru K."/>
            <person name="Matthews C."/>
            <person name="McCusker W."/>
            <person name="McDonough S."/>
            <person name="Mehta T."/>
            <person name="Meldrim J."/>
            <person name="Meneus L."/>
            <person name="Mihai O."/>
            <person name="Mihalev A."/>
            <person name="Mihova T."/>
            <person name="Mittelman R."/>
            <person name="Mlenga V."/>
            <person name="Montmayeur A."/>
            <person name="Mulrain L."/>
            <person name="Navidi A."/>
            <person name="Naylor J."/>
            <person name="Negash T."/>
            <person name="Nguyen T."/>
            <person name="Nguyen N."/>
            <person name="Nicol R."/>
            <person name="Norbu C."/>
            <person name="Norbu N."/>
            <person name="Novod N."/>
            <person name="O'Neill B."/>
            <person name="Osman S."/>
            <person name="Markiewicz E."/>
            <person name="Oyono O.L."/>
            <person name="Patti C."/>
            <person name="Phunkhang P."/>
            <person name="Pierre F."/>
            <person name="Priest M."/>
            <person name="Raghuraman S."/>
            <person name="Rege F."/>
            <person name="Reyes R."/>
            <person name="Rise C."/>
            <person name="Rogov P."/>
            <person name="Ross K."/>
            <person name="Ryan E."/>
            <person name="Settipalli S."/>
            <person name="Shea T."/>
            <person name="Sherpa N."/>
            <person name="Shi L."/>
            <person name="Shih D."/>
            <person name="Sparrow T."/>
            <person name="Spaulding J."/>
            <person name="Stalker J."/>
            <person name="Stange-Thomann N."/>
            <person name="Stavropoulos S."/>
            <person name="Stone C."/>
            <person name="Strader C."/>
            <person name="Tesfaye S."/>
            <person name="Thomson T."/>
            <person name="Thoulutsang Y."/>
            <person name="Thoulutsang D."/>
            <person name="Topham K."/>
            <person name="Topping I."/>
            <person name="Tsamla T."/>
            <person name="Vassiliev H."/>
            <person name="Vo A."/>
            <person name="Wangchuk T."/>
            <person name="Wangdi T."/>
            <person name="Weiand M."/>
            <person name="Wilkinson J."/>
            <person name="Wilson A."/>
            <person name="Yadav S."/>
            <person name="Young G."/>
            <person name="Yu Q."/>
            <person name="Zembek L."/>
            <person name="Zhong D."/>
            <person name="Zimmer A."/>
            <person name="Zwirko Z."/>
            <person name="Jaffe D.B."/>
            <person name="Alvarez P."/>
            <person name="Brockman W."/>
            <person name="Butler J."/>
            <person name="Chin C."/>
            <person name="Gnerre S."/>
            <person name="Grabherr M."/>
            <person name="Kleber M."/>
            <person name="Mauceli E."/>
            <person name="MacCallum I."/>
        </authorList>
    </citation>
    <scope>NUCLEOTIDE SEQUENCE [LARGE SCALE GENOMIC DNA]</scope>
    <source>
        <strain evidence="12">Tucson 15010-1051.87</strain>
    </source>
</reference>
<keyword evidence="5" id="KW-0653">Protein transport</keyword>
<dbReference type="GO" id="GO:0007030">
    <property type="term" value="P:Golgi organization"/>
    <property type="evidence" value="ECO:0007669"/>
    <property type="project" value="InterPro"/>
</dbReference>
<dbReference type="AlphaFoldDB" id="B4M5Z3"/>
<dbReference type="Pfam" id="PF12022">
    <property type="entry name" value="COG2_C"/>
    <property type="match status" value="1"/>
</dbReference>
<comment type="subcellular location">
    <subcellularLocation>
        <location evidence="1">Golgi apparatus membrane</location>
        <topology evidence="1">Peripheral membrane protein</topology>
    </subcellularLocation>
</comment>
<dbReference type="HOGENOM" id="CLU_005470_1_0_1"/>
<name>B4M5Z3_DROVI</name>
<evidence type="ECO:0000256" key="1">
    <source>
        <dbReference type="ARBA" id="ARBA00004395"/>
    </source>
</evidence>
<evidence type="ECO:0000256" key="3">
    <source>
        <dbReference type="ARBA" id="ARBA00020977"/>
    </source>
</evidence>